<keyword evidence="3" id="KW-1185">Reference proteome</keyword>
<gene>
    <name evidence="2" type="ORF">A2U01_0001421</name>
</gene>
<organism evidence="2 3">
    <name type="scientific">Trifolium medium</name>
    <dbReference type="NCBI Taxonomy" id="97028"/>
    <lineage>
        <taxon>Eukaryota</taxon>
        <taxon>Viridiplantae</taxon>
        <taxon>Streptophyta</taxon>
        <taxon>Embryophyta</taxon>
        <taxon>Tracheophyta</taxon>
        <taxon>Spermatophyta</taxon>
        <taxon>Magnoliopsida</taxon>
        <taxon>eudicotyledons</taxon>
        <taxon>Gunneridae</taxon>
        <taxon>Pentapetalae</taxon>
        <taxon>rosids</taxon>
        <taxon>fabids</taxon>
        <taxon>Fabales</taxon>
        <taxon>Fabaceae</taxon>
        <taxon>Papilionoideae</taxon>
        <taxon>50 kb inversion clade</taxon>
        <taxon>NPAAA clade</taxon>
        <taxon>Hologalegina</taxon>
        <taxon>IRL clade</taxon>
        <taxon>Trifolieae</taxon>
        <taxon>Trifolium</taxon>
    </lineage>
</organism>
<feature type="signal peptide" evidence="1">
    <location>
        <begin position="1"/>
        <end position="16"/>
    </location>
</feature>
<accession>A0A392M043</accession>
<evidence type="ECO:0008006" key="4">
    <source>
        <dbReference type="Google" id="ProtNLM"/>
    </source>
</evidence>
<evidence type="ECO:0000313" key="2">
    <source>
        <dbReference type="EMBL" id="MCH80650.1"/>
    </source>
</evidence>
<comment type="caution">
    <text evidence="2">The sequence shown here is derived from an EMBL/GenBank/DDBJ whole genome shotgun (WGS) entry which is preliminary data.</text>
</comment>
<reference evidence="2 3" key="1">
    <citation type="journal article" date="2018" name="Front. Plant Sci.">
        <title>Red Clover (Trifolium pratense) and Zigzag Clover (T. medium) - A Picture of Genomic Similarities and Differences.</title>
        <authorList>
            <person name="Dluhosova J."/>
            <person name="Istvanek J."/>
            <person name="Nedelnik J."/>
            <person name="Repkova J."/>
        </authorList>
    </citation>
    <scope>NUCLEOTIDE SEQUENCE [LARGE SCALE GENOMIC DNA]</scope>
    <source>
        <strain evidence="3">cv. 10/8</strain>
        <tissue evidence="2">Leaf</tissue>
    </source>
</reference>
<name>A0A392M043_9FABA</name>
<feature type="chain" id="PRO_5017293033" description="Secreted protein" evidence="1">
    <location>
        <begin position="17"/>
        <end position="65"/>
    </location>
</feature>
<dbReference type="EMBL" id="LXQA010001308">
    <property type="protein sequence ID" value="MCH80650.1"/>
    <property type="molecule type" value="Genomic_DNA"/>
</dbReference>
<sequence length="65" mass="6834">MLVSISLVCWSGGVCPGVPCGFWGRVGVDRVNGFWNYLHAVDIKGSGSGVCTNGSATCVWSRSCH</sequence>
<proteinExistence type="predicted"/>
<keyword evidence="1" id="KW-0732">Signal</keyword>
<evidence type="ECO:0000256" key="1">
    <source>
        <dbReference type="SAM" id="SignalP"/>
    </source>
</evidence>
<dbReference type="Proteomes" id="UP000265520">
    <property type="component" value="Unassembled WGS sequence"/>
</dbReference>
<dbReference type="AlphaFoldDB" id="A0A392M043"/>
<protein>
    <recommendedName>
        <fullName evidence="4">Secreted protein</fullName>
    </recommendedName>
</protein>
<evidence type="ECO:0000313" key="3">
    <source>
        <dbReference type="Proteomes" id="UP000265520"/>
    </source>
</evidence>